<dbReference type="GO" id="GO:0005886">
    <property type="term" value="C:plasma membrane"/>
    <property type="evidence" value="ECO:0007669"/>
    <property type="project" value="UniProtKB-SubCell"/>
</dbReference>
<feature type="transmembrane region" description="Helical" evidence="6">
    <location>
        <begin position="58"/>
        <end position="76"/>
    </location>
</feature>
<dbReference type="Pfam" id="PF05425">
    <property type="entry name" value="CopD"/>
    <property type="match status" value="1"/>
</dbReference>
<dbReference type="PANTHER" id="PTHR34820">
    <property type="entry name" value="INNER MEMBRANE PROTEIN YEBZ"/>
    <property type="match status" value="1"/>
</dbReference>
<evidence type="ECO:0000256" key="3">
    <source>
        <dbReference type="ARBA" id="ARBA00022692"/>
    </source>
</evidence>
<feature type="transmembrane region" description="Helical" evidence="6">
    <location>
        <begin position="287"/>
        <end position="309"/>
    </location>
</feature>
<dbReference type="PANTHER" id="PTHR34820:SF4">
    <property type="entry name" value="INNER MEMBRANE PROTEIN YEBZ"/>
    <property type="match status" value="1"/>
</dbReference>
<dbReference type="GO" id="GO:0006825">
    <property type="term" value="P:copper ion transport"/>
    <property type="evidence" value="ECO:0007669"/>
    <property type="project" value="InterPro"/>
</dbReference>
<keyword evidence="9" id="KW-1185">Reference proteome</keyword>
<protein>
    <recommendedName>
        <fullName evidence="7">Copper resistance protein D domain-containing protein</fullName>
    </recommendedName>
</protein>
<dbReference type="KEGG" id="kal:KALB_3075"/>
<evidence type="ECO:0000256" key="2">
    <source>
        <dbReference type="ARBA" id="ARBA00022475"/>
    </source>
</evidence>
<comment type="subcellular location">
    <subcellularLocation>
        <location evidence="1">Cell membrane</location>
        <topology evidence="1">Multi-pass membrane protein</topology>
    </subcellularLocation>
</comment>
<dbReference type="AlphaFoldDB" id="W5W5D5"/>
<proteinExistence type="predicted"/>
<evidence type="ECO:0000256" key="4">
    <source>
        <dbReference type="ARBA" id="ARBA00022989"/>
    </source>
</evidence>
<keyword evidence="4 6" id="KW-1133">Transmembrane helix</keyword>
<dbReference type="Proteomes" id="UP000019225">
    <property type="component" value="Chromosome"/>
</dbReference>
<feature type="transmembrane region" description="Helical" evidence="6">
    <location>
        <begin position="29"/>
        <end position="46"/>
    </location>
</feature>
<evidence type="ECO:0000313" key="8">
    <source>
        <dbReference type="EMBL" id="AHH96443.1"/>
    </source>
</evidence>
<keyword evidence="3 6" id="KW-0812">Transmembrane</keyword>
<organism evidence="8 9">
    <name type="scientific">Kutzneria albida DSM 43870</name>
    <dbReference type="NCBI Taxonomy" id="1449976"/>
    <lineage>
        <taxon>Bacteria</taxon>
        <taxon>Bacillati</taxon>
        <taxon>Actinomycetota</taxon>
        <taxon>Actinomycetes</taxon>
        <taxon>Pseudonocardiales</taxon>
        <taxon>Pseudonocardiaceae</taxon>
        <taxon>Kutzneria</taxon>
    </lineage>
</organism>
<accession>W5W5D5</accession>
<feature type="transmembrane region" description="Helical" evidence="6">
    <location>
        <begin position="242"/>
        <end position="260"/>
    </location>
</feature>
<dbReference type="eggNOG" id="COG1276">
    <property type="taxonomic scope" value="Bacteria"/>
</dbReference>
<dbReference type="HOGENOM" id="CLU_920219_0_0_11"/>
<dbReference type="InterPro" id="IPR032694">
    <property type="entry name" value="CopC/D"/>
</dbReference>
<feature type="transmembrane region" description="Helical" evidence="6">
    <location>
        <begin position="135"/>
        <end position="152"/>
    </location>
</feature>
<evidence type="ECO:0000259" key="7">
    <source>
        <dbReference type="Pfam" id="PF05425"/>
    </source>
</evidence>
<dbReference type="STRING" id="1449976.KALB_3075"/>
<feature type="transmembrane region" description="Helical" evidence="6">
    <location>
        <begin position="172"/>
        <end position="193"/>
    </location>
</feature>
<keyword evidence="5 6" id="KW-0472">Membrane</keyword>
<feature type="transmembrane region" description="Helical" evidence="6">
    <location>
        <begin position="107"/>
        <end position="126"/>
    </location>
</feature>
<evidence type="ECO:0000256" key="5">
    <source>
        <dbReference type="ARBA" id="ARBA00023136"/>
    </source>
</evidence>
<feature type="transmembrane region" description="Helical" evidence="6">
    <location>
        <begin position="205"/>
        <end position="230"/>
    </location>
</feature>
<evidence type="ECO:0000256" key="6">
    <source>
        <dbReference type="SAM" id="Phobius"/>
    </source>
</evidence>
<name>W5W5D5_9PSEU</name>
<evidence type="ECO:0000313" key="9">
    <source>
        <dbReference type="Proteomes" id="UP000019225"/>
    </source>
</evidence>
<feature type="domain" description="Copper resistance protein D" evidence="7">
    <location>
        <begin position="204"/>
        <end position="308"/>
    </location>
</feature>
<gene>
    <name evidence="8" type="ORF">KALB_3075</name>
</gene>
<dbReference type="EMBL" id="CP007155">
    <property type="protein sequence ID" value="AHH96443.1"/>
    <property type="molecule type" value="Genomic_DNA"/>
</dbReference>
<evidence type="ECO:0000256" key="1">
    <source>
        <dbReference type="ARBA" id="ARBA00004651"/>
    </source>
</evidence>
<sequence length="315" mass="33322">MAMGELLAQQAFAVPEARAWYVIARVLDYTATALFLGGSAFVTLLWPAGAGERRTRRLLTVGWLFGLLSTVAGIGLEGVWATQRPIIDAVDWQLLQQVLHLDFGRVWVAKALLWVLAGVVLADLLHRGEDAARSVAWRVGALAIGVGLLRTTGMTGHASDAAEAGITQIADLVHLAGMCLWVGGLAVLLIGVLPRRRAQELAVVVPRYSTLALISVLAVLAAGAVLAWQLVGSVDAVLHSGYGQILLTKLAILLVLLAAAQASKSWVKRRLDLAVVLRGDAATVRPFVYSVAAETVLVLIVLLAAAFLVTASPGR</sequence>
<dbReference type="InterPro" id="IPR008457">
    <property type="entry name" value="Cu-R_CopD_dom"/>
</dbReference>
<keyword evidence="2" id="KW-1003">Cell membrane</keyword>
<reference evidence="8 9" key="1">
    <citation type="journal article" date="2014" name="BMC Genomics">
        <title>Complete genome sequence of producer of the glycopeptide antibiotic Aculeximycin Kutzneria albida DSM 43870T, a representative of minor genus of Pseudonocardiaceae.</title>
        <authorList>
            <person name="Rebets Y."/>
            <person name="Tokovenko B."/>
            <person name="Lushchyk I."/>
            <person name="Ruckert C."/>
            <person name="Zaburannyi N."/>
            <person name="Bechthold A."/>
            <person name="Kalinowski J."/>
            <person name="Luzhetskyy A."/>
        </authorList>
    </citation>
    <scope>NUCLEOTIDE SEQUENCE [LARGE SCALE GENOMIC DNA]</scope>
    <source>
        <strain evidence="8">DSM 43870</strain>
    </source>
</reference>